<dbReference type="AlphaFoldDB" id="A0A345BVN7"/>
<dbReference type="EMBL" id="CP031092">
    <property type="protein sequence ID" value="AXF55018.1"/>
    <property type="molecule type" value="Genomic_DNA"/>
</dbReference>
<dbReference type="Gene3D" id="3.40.50.1820">
    <property type="entry name" value="alpha/beta hydrolase"/>
    <property type="match status" value="1"/>
</dbReference>
<dbReference type="PRINTS" id="PR00111">
    <property type="entry name" value="ABHYDROLASE"/>
</dbReference>
<dbReference type="PANTHER" id="PTHR46438">
    <property type="entry name" value="ALPHA/BETA-HYDROLASES SUPERFAMILY PROTEIN"/>
    <property type="match status" value="1"/>
</dbReference>
<evidence type="ECO:0000313" key="3">
    <source>
        <dbReference type="Proteomes" id="UP000252100"/>
    </source>
</evidence>
<dbReference type="SUPFAM" id="SSF53474">
    <property type="entry name" value="alpha/beta-Hydrolases"/>
    <property type="match status" value="1"/>
</dbReference>
<reference evidence="2 3" key="1">
    <citation type="journal article" date="2018" name="J. Microbiol.">
        <title>Salicibibacter kimchii gen. nov., sp. nov., a moderately halophilic and alkalitolerant bacterium in the family Bacillaceae, isolated from kimchi.</title>
        <authorList>
            <person name="Jang J.Y."/>
            <person name="Oh Y.J."/>
            <person name="Lim S.K."/>
            <person name="Park H.K."/>
            <person name="Lee C."/>
            <person name="Kim J.Y."/>
            <person name="Lee M.A."/>
            <person name="Choi H.J."/>
        </authorList>
    </citation>
    <scope>NUCLEOTIDE SEQUENCE [LARGE SCALE GENOMIC DNA]</scope>
    <source>
        <strain evidence="2 3">NKC1-1</strain>
    </source>
</reference>
<evidence type="ECO:0000259" key="1">
    <source>
        <dbReference type="Pfam" id="PF12697"/>
    </source>
</evidence>
<dbReference type="PRINTS" id="PR00412">
    <property type="entry name" value="EPOXHYDRLASE"/>
</dbReference>
<protein>
    <submittedName>
        <fullName evidence="2">Alpha/beta hydrolase</fullName>
    </submittedName>
</protein>
<dbReference type="InterPro" id="IPR000073">
    <property type="entry name" value="AB_hydrolase_1"/>
</dbReference>
<sequence>MSYVDRYPVQADEINVQHYPATENNASQRLFVLIHGFMSSAYSYQALIPELRFYGQVVTFDLPGFGRSKKTLRYRYSYAQYAKTVHAILQPYVSEKTEVIPVGHSMGGQIALRLPKIMPRPPKKIVLLGSSGGIARLPYWVRAATYLPFFSTWLRRYIRKHDVRNILHEVIYDASIITNEHVYAYEKPLQEKAMYQSLTKFIRHREGDLTKTELADIHVPILLLWGEADRVVPLNVGEKLVRALPSATILTYPEIGHLLPEEMPKETAKAIQSFTEA</sequence>
<dbReference type="OrthoDB" id="9797695at2"/>
<dbReference type="GO" id="GO:0016787">
    <property type="term" value="F:hydrolase activity"/>
    <property type="evidence" value="ECO:0007669"/>
    <property type="project" value="UniProtKB-KW"/>
</dbReference>
<accession>A0A345BVN7</accession>
<dbReference type="InterPro" id="IPR000639">
    <property type="entry name" value="Epox_hydrolase-like"/>
</dbReference>
<dbReference type="InterPro" id="IPR029058">
    <property type="entry name" value="AB_hydrolase_fold"/>
</dbReference>
<dbReference type="RefSeq" id="WP_114370616.1">
    <property type="nucleotide sequence ID" value="NZ_CP031092.1"/>
</dbReference>
<dbReference type="Proteomes" id="UP000252100">
    <property type="component" value="Chromosome"/>
</dbReference>
<dbReference type="Pfam" id="PF12697">
    <property type="entry name" value="Abhydrolase_6"/>
    <property type="match status" value="1"/>
</dbReference>
<keyword evidence="3" id="KW-1185">Reference proteome</keyword>
<dbReference type="PANTHER" id="PTHR46438:SF11">
    <property type="entry name" value="LIPASE-RELATED"/>
    <property type="match status" value="1"/>
</dbReference>
<proteinExistence type="predicted"/>
<keyword evidence="2" id="KW-0378">Hydrolase</keyword>
<name>A0A345BVN7_9BACI</name>
<gene>
    <name evidence="2" type="ORF">DT065_02640</name>
</gene>
<feature type="domain" description="AB hydrolase-1" evidence="1">
    <location>
        <begin position="31"/>
        <end position="270"/>
    </location>
</feature>
<dbReference type="KEGG" id="rue:DT065_02640"/>
<organism evidence="2 3">
    <name type="scientific">Salicibibacter kimchii</name>
    <dbReference type="NCBI Taxonomy" id="2099786"/>
    <lineage>
        <taxon>Bacteria</taxon>
        <taxon>Bacillati</taxon>
        <taxon>Bacillota</taxon>
        <taxon>Bacilli</taxon>
        <taxon>Bacillales</taxon>
        <taxon>Bacillaceae</taxon>
        <taxon>Salicibibacter</taxon>
    </lineage>
</organism>
<evidence type="ECO:0000313" key="2">
    <source>
        <dbReference type="EMBL" id="AXF55018.1"/>
    </source>
</evidence>